<protein>
    <submittedName>
        <fullName evidence="1">Uncharacterized protein</fullName>
    </submittedName>
</protein>
<organism evidence="1 2">
    <name type="scientific">Nitrobacter hamburgensis (strain DSM 10229 / NCIMB 13809 / X14)</name>
    <dbReference type="NCBI Taxonomy" id="323097"/>
    <lineage>
        <taxon>Bacteria</taxon>
        <taxon>Pseudomonadati</taxon>
        <taxon>Pseudomonadota</taxon>
        <taxon>Alphaproteobacteria</taxon>
        <taxon>Hyphomicrobiales</taxon>
        <taxon>Nitrobacteraceae</taxon>
        <taxon>Nitrobacter</taxon>
    </lineage>
</organism>
<accession>Q1QKD3</accession>
<keyword evidence="2" id="KW-1185">Reference proteome</keyword>
<gene>
    <name evidence="1" type="ordered locus">Nham_2532</name>
</gene>
<reference evidence="1 2" key="1">
    <citation type="submission" date="2006-03" db="EMBL/GenBank/DDBJ databases">
        <title>Complete sequence of chromosome of Nitrobacter hamburgensis X14.</title>
        <authorList>
            <consortium name="US DOE Joint Genome Institute"/>
            <person name="Copeland A."/>
            <person name="Lucas S."/>
            <person name="Lapidus A."/>
            <person name="Barry K."/>
            <person name="Detter J.C."/>
            <person name="Glavina del Rio T."/>
            <person name="Hammon N."/>
            <person name="Israni S."/>
            <person name="Dalin E."/>
            <person name="Tice H."/>
            <person name="Pitluck S."/>
            <person name="Chain P."/>
            <person name="Malfatti S."/>
            <person name="Shin M."/>
            <person name="Vergez L."/>
            <person name="Schmutz J."/>
            <person name="Larimer F."/>
            <person name="Land M."/>
            <person name="Hauser L."/>
            <person name="Kyrpides N."/>
            <person name="Ivanova N."/>
            <person name="Ward B."/>
            <person name="Arp D."/>
            <person name="Klotz M."/>
            <person name="Stein L."/>
            <person name="O'Mullan G."/>
            <person name="Starkenburg S."/>
            <person name="Sayavedra L."/>
            <person name="Poret-Peterson A.T."/>
            <person name="Gentry M.E."/>
            <person name="Bruce D."/>
            <person name="Richardson P."/>
        </authorList>
    </citation>
    <scope>NUCLEOTIDE SEQUENCE [LARGE SCALE GENOMIC DNA]</scope>
    <source>
        <strain evidence="2">DSM 10229 / NCIMB 13809 / X14</strain>
    </source>
</reference>
<sequence length="145" mass="16321">MSAECGQDDLAAARYEPAMLESRMQDRHPFFRTIVPVRAKITSSAFHRECTHNDAIPRNQVAMKTIKYKPKETQAEELRPRNAQRADIIPTEGFAMVVDGKLKGNFADEQAAKAAGEELLEKFPMLRVEVFNAKTRVRTKVDAAS</sequence>
<dbReference type="EMBL" id="CP000319">
    <property type="protein sequence ID" value="ABE63314.1"/>
    <property type="molecule type" value="Genomic_DNA"/>
</dbReference>
<dbReference type="KEGG" id="nha:Nham_2532"/>
<dbReference type="AlphaFoldDB" id="Q1QKD3"/>
<dbReference type="Proteomes" id="UP000001953">
    <property type="component" value="Chromosome"/>
</dbReference>
<dbReference type="HOGENOM" id="CLU_1784849_0_0_5"/>
<dbReference type="RefSeq" id="WP_011510981.1">
    <property type="nucleotide sequence ID" value="NC_007964.1"/>
</dbReference>
<evidence type="ECO:0000313" key="2">
    <source>
        <dbReference type="Proteomes" id="UP000001953"/>
    </source>
</evidence>
<evidence type="ECO:0000313" key="1">
    <source>
        <dbReference type="EMBL" id="ABE63314.1"/>
    </source>
</evidence>
<name>Q1QKD3_NITHX</name>
<proteinExistence type="predicted"/>